<keyword evidence="2" id="KW-0337">GPI-anchor biosynthesis</keyword>
<organism evidence="10 11">
    <name type="scientific">Botryosphaeria dothidea</name>
    <dbReference type="NCBI Taxonomy" id="55169"/>
    <lineage>
        <taxon>Eukaryota</taxon>
        <taxon>Fungi</taxon>
        <taxon>Dikarya</taxon>
        <taxon>Ascomycota</taxon>
        <taxon>Pezizomycotina</taxon>
        <taxon>Dothideomycetes</taxon>
        <taxon>Dothideomycetes incertae sedis</taxon>
        <taxon>Botryosphaeriales</taxon>
        <taxon>Botryosphaeriaceae</taxon>
        <taxon>Botryosphaeria</taxon>
    </lineage>
</organism>
<keyword evidence="7" id="KW-0175">Coiled coil</keyword>
<evidence type="ECO:0000256" key="8">
    <source>
        <dbReference type="SAM" id="MobiDB-lite"/>
    </source>
</evidence>
<evidence type="ECO:0000256" key="2">
    <source>
        <dbReference type="ARBA" id="ARBA00022502"/>
    </source>
</evidence>
<feature type="transmembrane region" description="Helical" evidence="9">
    <location>
        <begin position="730"/>
        <end position="748"/>
    </location>
</feature>
<sequence>MDHRESVAHELLAMSQEERLHPVASPRQPSQDTASNHSAAARSDRDKYQSPNPPSSSITPPPSSQVPPAPPSRTSIRTPTPPTPVLSSPPPTSRPSTQLSGHALSFTLDQINGAAPDELRDMVAELMVALRESRTSAAHHKLQYNMLCIDSAEAQNRMAVELAMAQREVEVLQQAEERRRSDMASPNQSQQQPVSPANAALLNEMSRHIQILQQENEELRSMLDHSKRATEHREGEIATLVEENDRLRGRIRKNRDHLNGILGDVYDTNSPMSITSTPRYPNTPRSRNRGHTVSDTSNRGQQAFEALLLADKMLSEKTTTAPTTPTRGNPPKARFSHTRGAQSLSSVPATPNNRSRPSQQPNTVAVPRTPPSFRPVNQAPRSAPAANVPKQRRRASTDSTITASSADNAINESDKDTEIDESQASQMASTMRVATSGAPWLLFAALVALLLLAGTAHASLGDRLPDFKDCVKVCVEANCEVDDPTPIPFRHRLLLWDCPSECDYACQHIVTDKRLARDPPYRSPVLQFHGKWPFHRFLGMQEPFSVLFSLLNYLAHAWGMSTLRQRIPETYPLRKYYIIFGYFGLNSWFWSMVFHTRDFPFTEKMDYFGAGASVMYGLYYTPIRIWRWDRPDKPTLQSVRRAWTVLCLALYACHVAYLTLWTWDYTYNMAANVAVGVVHNLLWSWFSIDRYRSLKRTWAAWPGLIVAWIIMAMSLELLDFPPWKGMVDAHSLWHLGTVLPTVGWYAFLIKDAEEDLQDTRLKA</sequence>
<reference evidence="10" key="1">
    <citation type="submission" date="2020-04" db="EMBL/GenBank/DDBJ databases">
        <title>Genome Assembly and Annotation of Botryosphaeria dothidea sdau 11-99, a Latent Pathogen of Apple Fruit Ring Rot in China.</title>
        <authorList>
            <person name="Yu C."/>
            <person name="Diao Y."/>
            <person name="Lu Q."/>
            <person name="Zhao J."/>
            <person name="Cui S."/>
            <person name="Peng C."/>
            <person name="He B."/>
            <person name="Liu H."/>
        </authorList>
    </citation>
    <scope>NUCLEOTIDE SEQUENCE [LARGE SCALE GENOMIC DNA]</scope>
    <source>
        <strain evidence="10">Sdau11-99</strain>
    </source>
</reference>
<dbReference type="Proteomes" id="UP000572817">
    <property type="component" value="Unassembled WGS sequence"/>
</dbReference>
<evidence type="ECO:0000256" key="4">
    <source>
        <dbReference type="ARBA" id="ARBA00022729"/>
    </source>
</evidence>
<evidence type="ECO:0000256" key="3">
    <source>
        <dbReference type="ARBA" id="ARBA00022692"/>
    </source>
</evidence>
<feature type="compositionally biased region" description="Pro residues" evidence="8">
    <location>
        <begin position="51"/>
        <end position="71"/>
    </location>
</feature>
<name>A0A8H4IWP4_9PEZI</name>
<evidence type="ECO:0000256" key="1">
    <source>
        <dbReference type="ARBA" id="ARBA00004127"/>
    </source>
</evidence>
<feature type="compositionally biased region" description="Pro residues" evidence="8">
    <location>
        <begin position="79"/>
        <end position="93"/>
    </location>
</feature>
<dbReference type="PANTHER" id="PTHR13148:SF0">
    <property type="entry name" value="POST-GPI ATTACHMENT TO PROTEINS FACTOR 3"/>
    <property type="match status" value="1"/>
</dbReference>
<feature type="compositionally biased region" description="Polar residues" evidence="8">
    <location>
        <begin position="339"/>
        <end position="363"/>
    </location>
</feature>
<protein>
    <recommendedName>
        <fullName evidence="12">Post-GPI attachment to proteins factor 3</fullName>
    </recommendedName>
</protein>
<comment type="subcellular location">
    <subcellularLocation>
        <location evidence="1">Endomembrane system</location>
        <topology evidence="1">Multi-pass membrane protein</topology>
    </subcellularLocation>
</comment>
<evidence type="ECO:0000256" key="6">
    <source>
        <dbReference type="ARBA" id="ARBA00023136"/>
    </source>
</evidence>
<dbReference type="GO" id="GO:0016788">
    <property type="term" value="F:hydrolase activity, acting on ester bonds"/>
    <property type="evidence" value="ECO:0007669"/>
    <property type="project" value="TreeGrafter"/>
</dbReference>
<dbReference type="PANTHER" id="PTHR13148">
    <property type="entry name" value="PER1-RELATED"/>
    <property type="match status" value="1"/>
</dbReference>
<feature type="transmembrane region" description="Helical" evidence="9">
    <location>
        <begin position="440"/>
        <end position="460"/>
    </location>
</feature>
<feature type="compositionally biased region" description="Low complexity" evidence="8">
    <location>
        <begin position="397"/>
        <end position="410"/>
    </location>
</feature>
<evidence type="ECO:0000256" key="7">
    <source>
        <dbReference type="SAM" id="Coils"/>
    </source>
</evidence>
<evidence type="ECO:0008006" key="12">
    <source>
        <dbReference type="Google" id="ProtNLM"/>
    </source>
</evidence>
<dbReference type="Pfam" id="PF04080">
    <property type="entry name" value="Per1"/>
    <property type="match status" value="1"/>
</dbReference>
<keyword evidence="4" id="KW-0732">Signal</keyword>
<keyword evidence="3 9" id="KW-0812">Transmembrane</keyword>
<evidence type="ECO:0000256" key="5">
    <source>
        <dbReference type="ARBA" id="ARBA00022989"/>
    </source>
</evidence>
<accession>A0A8H4IWP4</accession>
<dbReference type="GO" id="GO:0005789">
    <property type="term" value="C:endoplasmic reticulum membrane"/>
    <property type="evidence" value="ECO:0007669"/>
    <property type="project" value="TreeGrafter"/>
</dbReference>
<keyword evidence="6 9" id="KW-0472">Membrane</keyword>
<dbReference type="OrthoDB" id="419770at2759"/>
<feature type="region of interest" description="Disordered" evidence="8">
    <location>
        <begin position="316"/>
        <end position="424"/>
    </location>
</feature>
<proteinExistence type="predicted"/>
<feature type="transmembrane region" description="Helical" evidence="9">
    <location>
        <begin position="698"/>
        <end position="718"/>
    </location>
</feature>
<keyword evidence="5 9" id="KW-1133">Transmembrane helix</keyword>
<keyword evidence="11" id="KW-1185">Reference proteome</keyword>
<dbReference type="InterPro" id="IPR007217">
    <property type="entry name" value="Per1-like"/>
</dbReference>
<evidence type="ECO:0000313" key="10">
    <source>
        <dbReference type="EMBL" id="KAF4306483.1"/>
    </source>
</evidence>
<dbReference type="EMBL" id="WWBZ02000033">
    <property type="protein sequence ID" value="KAF4306483.1"/>
    <property type="molecule type" value="Genomic_DNA"/>
</dbReference>
<feature type="compositionally biased region" description="Low complexity" evidence="8">
    <location>
        <begin position="184"/>
        <end position="195"/>
    </location>
</feature>
<dbReference type="GO" id="GO:0006506">
    <property type="term" value="P:GPI anchor biosynthetic process"/>
    <property type="evidence" value="ECO:0007669"/>
    <property type="project" value="UniProtKB-KW"/>
</dbReference>
<feature type="transmembrane region" description="Helical" evidence="9">
    <location>
        <begin position="605"/>
        <end position="621"/>
    </location>
</feature>
<feature type="region of interest" description="Disordered" evidence="8">
    <location>
        <begin position="1"/>
        <end position="99"/>
    </location>
</feature>
<feature type="region of interest" description="Disordered" evidence="8">
    <location>
        <begin position="268"/>
        <end position="299"/>
    </location>
</feature>
<feature type="region of interest" description="Disordered" evidence="8">
    <location>
        <begin position="174"/>
        <end position="195"/>
    </location>
</feature>
<feature type="transmembrane region" description="Helical" evidence="9">
    <location>
        <begin position="642"/>
        <end position="663"/>
    </location>
</feature>
<evidence type="ECO:0000313" key="11">
    <source>
        <dbReference type="Proteomes" id="UP000572817"/>
    </source>
</evidence>
<feature type="transmembrane region" description="Helical" evidence="9">
    <location>
        <begin position="669"/>
        <end position="686"/>
    </location>
</feature>
<feature type="coiled-coil region" evidence="7">
    <location>
        <begin position="198"/>
        <end position="229"/>
    </location>
</feature>
<feature type="transmembrane region" description="Helical" evidence="9">
    <location>
        <begin position="575"/>
        <end position="593"/>
    </location>
</feature>
<comment type="caution">
    <text evidence="10">The sequence shown here is derived from an EMBL/GenBank/DDBJ whole genome shotgun (WGS) entry which is preliminary data.</text>
</comment>
<gene>
    <name evidence="10" type="ORF">GTA08_BOTSDO05544</name>
</gene>
<feature type="compositionally biased region" description="Polar residues" evidence="8">
    <location>
        <begin position="27"/>
        <end position="38"/>
    </location>
</feature>
<dbReference type="AlphaFoldDB" id="A0A8H4IWP4"/>
<evidence type="ECO:0000256" key="9">
    <source>
        <dbReference type="SAM" id="Phobius"/>
    </source>
</evidence>